<dbReference type="GO" id="GO:0005506">
    <property type="term" value="F:iron ion binding"/>
    <property type="evidence" value="ECO:0007669"/>
    <property type="project" value="InterPro"/>
</dbReference>
<evidence type="ECO:0000313" key="6">
    <source>
        <dbReference type="EMBL" id="AZA10021.1"/>
    </source>
</evidence>
<dbReference type="Gene3D" id="3.40.50.1820">
    <property type="entry name" value="alpha/beta hydrolase"/>
    <property type="match status" value="1"/>
</dbReference>
<dbReference type="InterPro" id="IPR014756">
    <property type="entry name" value="Ig_E-set"/>
</dbReference>
<dbReference type="InterPro" id="IPR000801">
    <property type="entry name" value="Esterase-like"/>
</dbReference>
<reference evidence="6 7" key="1">
    <citation type="submission" date="2018-11" db="EMBL/GenBank/DDBJ databases">
        <authorList>
            <person name="Kleinhagauer T."/>
            <person name="Glaeser S.P."/>
            <person name="Spergser J."/>
            <person name="Ruckert C."/>
            <person name="Kaempfer P."/>
            <person name="Busse H.-J."/>
        </authorList>
    </citation>
    <scope>NUCLEOTIDE SEQUENCE [LARGE SCALE GENOMIC DNA]</scope>
    <source>
        <strain evidence="6 7">812CH</strain>
    </source>
</reference>
<keyword evidence="3" id="KW-0378">Hydrolase</keyword>
<evidence type="ECO:0000256" key="3">
    <source>
        <dbReference type="ARBA" id="ARBA00022801"/>
    </source>
</evidence>
<evidence type="ECO:0000256" key="4">
    <source>
        <dbReference type="ARBA" id="ARBA00024201"/>
    </source>
</evidence>
<dbReference type="Proteomes" id="UP000271426">
    <property type="component" value="Chromosome"/>
</dbReference>
<dbReference type="InterPro" id="IPR050583">
    <property type="entry name" value="Mycobacterial_A85_antigen"/>
</dbReference>
<evidence type="ECO:0000259" key="5">
    <source>
        <dbReference type="Pfam" id="PF11806"/>
    </source>
</evidence>
<dbReference type="InterPro" id="IPR013783">
    <property type="entry name" value="Ig-like_fold"/>
</dbReference>
<dbReference type="GO" id="GO:0006826">
    <property type="term" value="P:iron ion transport"/>
    <property type="evidence" value="ECO:0007669"/>
    <property type="project" value="InterPro"/>
</dbReference>
<dbReference type="Pfam" id="PF00756">
    <property type="entry name" value="Esterase"/>
    <property type="match status" value="1"/>
</dbReference>
<accession>A0A3G6IW73</accession>
<protein>
    <submittedName>
        <fullName evidence="6">Enterochelin esterase</fullName>
    </submittedName>
</protein>
<dbReference type="SUPFAM" id="SSF81296">
    <property type="entry name" value="E set domains"/>
    <property type="match status" value="1"/>
</dbReference>
<keyword evidence="2" id="KW-0963">Cytoplasm</keyword>
<dbReference type="SUPFAM" id="SSF53474">
    <property type="entry name" value="alpha/beta-Hydrolases"/>
    <property type="match status" value="1"/>
</dbReference>
<organism evidence="6 7">
    <name type="scientific">Corynebacterium pseudopelargi</name>
    <dbReference type="NCBI Taxonomy" id="2080757"/>
    <lineage>
        <taxon>Bacteria</taxon>
        <taxon>Bacillati</taxon>
        <taxon>Actinomycetota</taxon>
        <taxon>Actinomycetes</taxon>
        <taxon>Mycobacteriales</taxon>
        <taxon>Corynebacteriaceae</taxon>
        <taxon>Corynebacterium</taxon>
    </lineage>
</organism>
<keyword evidence="7" id="KW-1185">Reference proteome</keyword>
<evidence type="ECO:0000256" key="1">
    <source>
        <dbReference type="ARBA" id="ARBA00004496"/>
    </source>
</evidence>
<dbReference type="Gene3D" id="2.60.40.10">
    <property type="entry name" value="Immunoglobulins"/>
    <property type="match status" value="1"/>
</dbReference>
<gene>
    <name evidence="6" type="primary">fes</name>
    <name evidence="6" type="ORF">CPPEL_09590</name>
</gene>
<dbReference type="InterPro" id="IPR021764">
    <property type="entry name" value="Enterochelin_esterase_N"/>
</dbReference>
<name>A0A3G6IW73_9CORY</name>
<sequence>MAEASTHPSSVYRSWLARGFADEDELCALGDKDPKRCEQVVDALVCLGTPLHEQGSNRYTFLFQLPEDTPADQASVHLFLNRITDKDNYAQGVMHHVPGTRWWVRTLILPPSYQGSYGFRTGNGGDGPTRHHAAHGTEGHLLDPHSPRPALAQQGPRGLSHFAGQAAPTPQFFPPVPGAQARCLEGHRLHPGHLFEASAELLGQRPVFLWVPAPGLSTDKPLPTVVLFDADSWFRRFNLADALDAACSAGVLPPCAVIGVGVNDIPDRRRVLGGNDDFAQAVIPWAQRWAQEVLDKQESPNTLAQQPLVVAGQSLGGILALRCAQLFPEHIAAAVAQSPSMWWAPGENATPSALGSRVVDWISEQYALAAPKHHVPLLLAVGARETPLLPRVLLLSLTAQRAGWPCTVAVEDGGHDYCWWRENLIELLAQALGNNNQHAPGKATLL</sequence>
<dbReference type="PANTHER" id="PTHR48098:SF3">
    <property type="entry name" value="IRON(III) ENTEROBACTIN ESTERASE"/>
    <property type="match status" value="1"/>
</dbReference>
<evidence type="ECO:0000313" key="7">
    <source>
        <dbReference type="Proteomes" id="UP000271426"/>
    </source>
</evidence>
<dbReference type="InterPro" id="IPR029058">
    <property type="entry name" value="AB_hydrolase_fold"/>
</dbReference>
<dbReference type="PANTHER" id="PTHR48098">
    <property type="entry name" value="ENTEROCHELIN ESTERASE-RELATED"/>
    <property type="match status" value="1"/>
</dbReference>
<evidence type="ECO:0000256" key="2">
    <source>
        <dbReference type="ARBA" id="ARBA00022490"/>
    </source>
</evidence>
<dbReference type="EMBL" id="CP033898">
    <property type="protein sequence ID" value="AZA10021.1"/>
    <property type="molecule type" value="Genomic_DNA"/>
</dbReference>
<dbReference type="GO" id="GO:0008849">
    <property type="term" value="F:enterochelin esterase activity"/>
    <property type="evidence" value="ECO:0007669"/>
    <property type="project" value="InterPro"/>
</dbReference>
<dbReference type="RefSeq" id="WP_123960901.1">
    <property type="nucleotide sequence ID" value="NZ_CP033898.1"/>
</dbReference>
<dbReference type="GO" id="GO:0005975">
    <property type="term" value="P:carbohydrate metabolic process"/>
    <property type="evidence" value="ECO:0007669"/>
    <property type="project" value="UniProtKB-ARBA"/>
</dbReference>
<comment type="similarity">
    <text evidence="4">Belongs to the Fes family.</text>
</comment>
<feature type="domain" description="Enterochelin esterase N-terminal" evidence="5">
    <location>
        <begin position="60"/>
        <end position="170"/>
    </location>
</feature>
<dbReference type="GO" id="GO:0005737">
    <property type="term" value="C:cytoplasm"/>
    <property type="evidence" value="ECO:0007669"/>
    <property type="project" value="UniProtKB-SubCell"/>
</dbReference>
<dbReference type="AlphaFoldDB" id="A0A3G6IW73"/>
<dbReference type="KEGG" id="cpso:CPPEL_09590"/>
<proteinExistence type="inferred from homology"/>
<dbReference type="OrthoDB" id="9775130at2"/>
<comment type="subcellular location">
    <subcellularLocation>
        <location evidence="1">Cytoplasm</location>
    </subcellularLocation>
</comment>
<dbReference type="Pfam" id="PF11806">
    <property type="entry name" value="Enterochelin_N"/>
    <property type="match status" value="1"/>
</dbReference>